<dbReference type="RefSeq" id="WP_102389718.1">
    <property type="nucleotide sequence ID" value="NZ_MDAL01000001.1"/>
</dbReference>
<keyword evidence="6 8" id="KW-0067">ATP-binding</keyword>
<comment type="function">
    <text evidence="8">Nucleotidyltransferase involved in the post-translational modification of proteins. It can catalyze the addition of adenosine monophosphate (AMP) or uridine monophosphate (UMP) to a protein, resulting in modifications known as AMPylation and UMPylation.</text>
</comment>
<feature type="active site" description="Proton acceptor" evidence="8">
    <location>
        <position position="258"/>
    </location>
</feature>
<keyword evidence="8" id="KW-0464">Manganese</keyword>
<dbReference type="GO" id="GO:0030145">
    <property type="term" value="F:manganese ion binding"/>
    <property type="evidence" value="ECO:0007669"/>
    <property type="project" value="UniProtKB-UniRule"/>
</dbReference>
<dbReference type="PANTHER" id="PTHR32057:SF14">
    <property type="entry name" value="PROTEIN ADENYLYLTRANSFERASE SELO, MITOCHONDRIAL"/>
    <property type="match status" value="1"/>
</dbReference>
<evidence type="ECO:0000313" key="10">
    <source>
        <dbReference type="Proteomes" id="UP000235387"/>
    </source>
</evidence>
<evidence type="ECO:0000313" key="9">
    <source>
        <dbReference type="EMBL" id="PMN95224.1"/>
    </source>
</evidence>
<evidence type="ECO:0000256" key="3">
    <source>
        <dbReference type="ARBA" id="ARBA00022695"/>
    </source>
</evidence>
<dbReference type="PANTHER" id="PTHR32057">
    <property type="entry name" value="PROTEIN ADENYLYLTRANSFERASE SELO, MITOCHONDRIAL"/>
    <property type="match status" value="1"/>
</dbReference>
<feature type="binding site" evidence="8">
    <location>
        <position position="259"/>
    </location>
    <ligand>
        <name>Mg(2+)</name>
        <dbReference type="ChEBI" id="CHEBI:18420"/>
    </ligand>
</feature>
<feature type="binding site" evidence="8">
    <location>
        <position position="268"/>
    </location>
    <ligand>
        <name>Mg(2+)</name>
        <dbReference type="ChEBI" id="CHEBI:18420"/>
    </ligand>
</feature>
<comment type="catalytic activity">
    <reaction evidence="8">
        <text>L-tyrosyl-[protein] + UTP = O-(5'-uridylyl)-L-tyrosyl-[protein] + diphosphate</text>
        <dbReference type="Rhea" id="RHEA:83887"/>
        <dbReference type="Rhea" id="RHEA-COMP:10136"/>
        <dbReference type="Rhea" id="RHEA-COMP:20238"/>
        <dbReference type="ChEBI" id="CHEBI:33019"/>
        <dbReference type="ChEBI" id="CHEBI:46398"/>
        <dbReference type="ChEBI" id="CHEBI:46858"/>
        <dbReference type="ChEBI" id="CHEBI:90602"/>
    </reaction>
</comment>
<evidence type="ECO:0000256" key="2">
    <source>
        <dbReference type="ARBA" id="ARBA00022679"/>
    </source>
</evidence>
<feature type="binding site" evidence="8">
    <location>
        <position position="130"/>
    </location>
    <ligand>
        <name>ATP</name>
        <dbReference type="ChEBI" id="CHEBI:30616"/>
    </ligand>
</feature>
<dbReference type="Pfam" id="PF02696">
    <property type="entry name" value="SelO"/>
    <property type="match status" value="1"/>
</dbReference>
<feature type="binding site" evidence="8">
    <location>
        <position position="268"/>
    </location>
    <ligand>
        <name>ATP</name>
        <dbReference type="ChEBI" id="CHEBI:30616"/>
    </ligand>
</feature>
<proteinExistence type="inferred from homology"/>
<keyword evidence="5 8" id="KW-0547">Nucleotide-binding</keyword>
<keyword evidence="7 8" id="KW-0460">Magnesium</keyword>
<comment type="catalytic activity">
    <reaction evidence="8">
        <text>L-seryl-[protein] + ATP = 3-O-(5'-adenylyl)-L-seryl-[protein] + diphosphate</text>
        <dbReference type="Rhea" id="RHEA:58120"/>
        <dbReference type="Rhea" id="RHEA-COMP:9863"/>
        <dbReference type="Rhea" id="RHEA-COMP:15073"/>
        <dbReference type="ChEBI" id="CHEBI:29999"/>
        <dbReference type="ChEBI" id="CHEBI:30616"/>
        <dbReference type="ChEBI" id="CHEBI:33019"/>
        <dbReference type="ChEBI" id="CHEBI:142516"/>
        <dbReference type="EC" id="2.7.7.108"/>
    </reaction>
</comment>
<feature type="binding site" evidence="8">
    <location>
        <position position="97"/>
    </location>
    <ligand>
        <name>ATP</name>
        <dbReference type="ChEBI" id="CHEBI:30616"/>
    </ligand>
</feature>
<comment type="catalytic activity">
    <reaction evidence="8">
        <text>L-tyrosyl-[protein] + ATP = O-(5'-adenylyl)-L-tyrosyl-[protein] + diphosphate</text>
        <dbReference type="Rhea" id="RHEA:54288"/>
        <dbReference type="Rhea" id="RHEA-COMP:10136"/>
        <dbReference type="Rhea" id="RHEA-COMP:13846"/>
        <dbReference type="ChEBI" id="CHEBI:30616"/>
        <dbReference type="ChEBI" id="CHEBI:33019"/>
        <dbReference type="ChEBI" id="CHEBI:46858"/>
        <dbReference type="ChEBI" id="CHEBI:83624"/>
        <dbReference type="EC" id="2.7.7.108"/>
    </reaction>
</comment>
<reference evidence="10" key="1">
    <citation type="submission" date="2016-07" db="EMBL/GenBank/DDBJ databases">
        <title>Nontailed viruses are major unrecognized killers of bacteria in the ocean.</title>
        <authorList>
            <person name="Kauffman K."/>
            <person name="Hussain F."/>
            <person name="Yang J."/>
            <person name="Arevalo P."/>
            <person name="Brown J."/>
            <person name="Cutler M."/>
            <person name="Kelly L."/>
            <person name="Polz M.F."/>
        </authorList>
    </citation>
    <scope>NUCLEOTIDE SEQUENCE [LARGE SCALE GENOMIC DNA]</scope>
    <source>
        <strain evidence="10">10N.261.45.A10</strain>
    </source>
</reference>
<evidence type="ECO:0000256" key="1">
    <source>
        <dbReference type="ARBA" id="ARBA00009747"/>
    </source>
</evidence>
<feature type="binding site" evidence="8">
    <location>
        <position position="182"/>
    </location>
    <ligand>
        <name>ATP</name>
        <dbReference type="ChEBI" id="CHEBI:30616"/>
    </ligand>
</feature>
<dbReference type="InterPro" id="IPR003846">
    <property type="entry name" value="SelO"/>
</dbReference>
<dbReference type="EC" id="2.7.7.108" evidence="8"/>
<dbReference type="HAMAP" id="MF_00692">
    <property type="entry name" value="SelO"/>
    <property type="match status" value="1"/>
</dbReference>
<organism evidence="9 10">
    <name type="scientific">Enterovibrio norvegicus</name>
    <dbReference type="NCBI Taxonomy" id="188144"/>
    <lineage>
        <taxon>Bacteria</taxon>
        <taxon>Pseudomonadati</taxon>
        <taxon>Pseudomonadota</taxon>
        <taxon>Gammaproteobacteria</taxon>
        <taxon>Vibrionales</taxon>
        <taxon>Vibrionaceae</taxon>
        <taxon>Enterovibrio</taxon>
    </lineage>
</organism>
<accession>A0A2N7LI10</accession>
<feature type="binding site" evidence="8">
    <location>
        <position position="95"/>
    </location>
    <ligand>
        <name>ATP</name>
        <dbReference type="ChEBI" id="CHEBI:30616"/>
    </ligand>
</feature>
<dbReference type="GO" id="GO:0070733">
    <property type="term" value="F:AMPylase activity"/>
    <property type="evidence" value="ECO:0007669"/>
    <property type="project" value="UniProtKB-EC"/>
</dbReference>
<comment type="cofactor">
    <cofactor evidence="8">
        <name>Mg(2+)</name>
        <dbReference type="ChEBI" id="CHEBI:18420"/>
    </cofactor>
    <cofactor evidence="8">
        <name>Mn(2+)</name>
        <dbReference type="ChEBI" id="CHEBI:29035"/>
    </cofactor>
</comment>
<gene>
    <name evidence="8" type="primary">ydiU</name>
    <name evidence="8" type="synonym">selO</name>
    <name evidence="9" type="ORF">BCT23_00820</name>
</gene>
<keyword evidence="2 8" id="KW-0808">Transferase</keyword>
<dbReference type="Proteomes" id="UP000235387">
    <property type="component" value="Unassembled WGS sequence"/>
</dbReference>
<keyword evidence="3 8" id="KW-0548">Nucleotidyltransferase</keyword>
<comment type="catalytic activity">
    <reaction evidence="8">
        <text>L-threonyl-[protein] + ATP = 3-O-(5'-adenylyl)-L-threonyl-[protein] + diphosphate</text>
        <dbReference type="Rhea" id="RHEA:54292"/>
        <dbReference type="Rhea" id="RHEA-COMP:11060"/>
        <dbReference type="Rhea" id="RHEA-COMP:13847"/>
        <dbReference type="ChEBI" id="CHEBI:30013"/>
        <dbReference type="ChEBI" id="CHEBI:30616"/>
        <dbReference type="ChEBI" id="CHEBI:33019"/>
        <dbReference type="ChEBI" id="CHEBI:138113"/>
        <dbReference type="EC" id="2.7.7.108"/>
    </reaction>
</comment>
<dbReference type="EC" id="2.7.7.-" evidence="8"/>
<comment type="catalytic activity">
    <reaction evidence="8">
        <text>L-seryl-[protein] + UTP = O-(5'-uridylyl)-L-seryl-[protein] + diphosphate</text>
        <dbReference type="Rhea" id="RHEA:64604"/>
        <dbReference type="Rhea" id="RHEA-COMP:9863"/>
        <dbReference type="Rhea" id="RHEA-COMP:16635"/>
        <dbReference type="ChEBI" id="CHEBI:29999"/>
        <dbReference type="ChEBI" id="CHEBI:33019"/>
        <dbReference type="ChEBI" id="CHEBI:46398"/>
        <dbReference type="ChEBI" id="CHEBI:156051"/>
    </reaction>
</comment>
<feature type="binding site" evidence="8">
    <location>
        <position position="189"/>
    </location>
    <ligand>
        <name>ATP</name>
        <dbReference type="ChEBI" id="CHEBI:30616"/>
    </ligand>
</feature>
<comment type="similarity">
    <text evidence="1 8">Belongs to the SELO family.</text>
</comment>
<name>A0A2N7LI10_9GAMM</name>
<feature type="binding site" evidence="8">
    <location>
        <position position="98"/>
    </location>
    <ligand>
        <name>ATP</name>
        <dbReference type="ChEBI" id="CHEBI:30616"/>
    </ligand>
</feature>
<protein>
    <recommendedName>
        <fullName evidence="8">Protein nucleotidyltransferase YdiU</fullName>
        <ecNumber evidence="8">2.7.7.-</ecNumber>
    </recommendedName>
    <alternativeName>
        <fullName evidence="8">Protein adenylyltransferase YdiU</fullName>
        <ecNumber evidence="8">2.7.7.108</ecNumber>
    </alternativeName>
    <alternativeName>
        <fullName evidence="8">Protein uridylyltransferase YdiU</fullName>
        <ecNumber evidence="8">2.7.7.-</ecNumber>
    </alternativeName>
</protein>
<comment type="caution">
    <text evidence="9">The sequence shown here is derived from an EMBL/GenBank/DDBJ whole genome shotgun (WGS) entry which is preliminary data.</text>
</comment>
<dbReference type="AlphaFoldDB" id="A0A2N7LI10"/>
<evidence type="ECO:0000256" key="5">
    <source>
        <dbReference type="ARBA" id="ARBA00022741"/>
    </source>
</evidence>
<dbReference type="EMBL" id="MDAL01000001">
    <property type="protein sequence ID" value="PMN95224.1"/>
    <property type="molecule type" value="Genomic_DNA"/>
</dbReference>
<evidence type="ECO:0000256" key="6">
    <source>
        <dbReference type="ARBA" id="ARBA00022840"/>
    </source>
</evidence>
<evidence type="ECO:0000256" key="7">
    <source>
        <dbReference type="ARBA" id="ARBA00022842"/>
    </source>
</evidence>
<dbReference type="NCBIfam" id="NF000658">
    <property type="entry name" value="PRK00029.1"/>
    <property type="match status" value="1"/>
</dbReference>
<feature type="binding site" evidence="8">
    <location>
        <position position="131"/>
    </location>
    <ligand>
        <name>ATP</name>
        <dbReference type="ChEBI" id="CHEBI:30616"/>
    </ligand>
</feature>
<sequence>MTNRTHPPHSNPIAMQRYTSLPDDMYVALAPTRSESPTMLTVNTGLIEEYGLSVEWFESADALGLLSGNHDYDGASPIAMAYSGHQFGHFSPLLGDGRAHMLGQLETADGKLVDVQLKGSGRTPFSRGGDGRATLGAVIREYLISEAMASLGIPTTRTLALVTTGESIMRDYQMVPGAIQVRTAESHLRVGSFQYAYSKLGKDGVNALADFAIEQHFPEIKDRDDKYPAFLEAVSLRQADLISQWMLVGFIHGVMNTDNAAIVGESIDFGPCAFMDDFKTNKVFSSIDRDSRYAWKQQASIGYWNLQRLAETLLPLFDDDTDNAVNIAETQIGAFIPRFQLAFQEGLKRKLGIASDSDAADAFVDDVLPILEDEHIDFTLFFDALTSVAEGGSEDTLLRYFDNAEKGKDWLGKWRQFSDRDQATLTAMRSANPALIARNHQVEKAIDDATERNDFTLFYRLSNALKTPYVVNDKNVDLQEAPLPEQCVLRTFCGT</sequence>
<keyword evidence="4 8" id="KW-0479">Metal-binding</keyword>
<dbReference type="GO" id="GO:0005524">
    <property type="term" value="F:ATP binding"/>
    <property type="evidence" value="ECO:0007669"/>
    <property type="project" value="UniProtKB-UniRule"/>
</dbReference>
<evidence type="ECO:0000256" key="4">
    <source>
        <dbReference type="ARBA" id="ARBA00022723"/>
    </source>
</evidence>
<dbReference type="GO" id="GO:0000287">
    <property type="term" value="F:magnesium ion binding"/>
    <property type="evidence" value="ECO:0007669"/>
    <property type="project" value="UniProtKB-UniRule"/>
</dbReference>
<feature type="binding site" evidence="8">
    <location>
        <position position="118"/>
    </location>
    <ligand>
        <name>ATP</name>
        <dbReference type="ChEBI" id="CHEBI:30616"/>
    </ligand>
</feature>
<comment type="catalytic activity">
    <reaction evidence="8">
        <text>L-histidyl-[protein] + UTP = N(tele)-(5'-uridylyl)-L-histidyl-[protein] + diphosphate</text>
        <dbReference type="Rhea" id="RHEA:83891"/>
        <dbReference type="Rhea" id="RHEA-COMP:9745"/>
        <dbReference type="Rhea" id="RHEA-COMP:20239"/>
        <dbReference type="ChEBI" id="CHEBI:29979"/>
        <dbReference type="ChEBI" id="CHEBI:33019"/>
        <dbReference type="ChEBI" id="CHEBI:46398"/>
        <dbReference type="ChEBI" id="CHEBI:233474"/>
    </reaction>
</comment>
<evidence type="ECO:0000256" key="8">
    <source>
        <dbReference type="HAMAP-Rule" id="MF_00692"/>
    </source>
</evidence>